<dbReference type="NCBIfam" id="TIGR02595">
    <property type="entry name" value="PEP_CTERM"/>
    <property type="match status" value="1"/>
</dbReference>
<dbReference type="Proteomes" id="UP000321523">
    <property type="component" value="Unassembled WGS sequence"/>
</dbReference>
<accession>A0A512E2B6</accession>
<dbReference type="OrthoDB" id="8891598at2"/>
<dbReference type="EMBL" id="BJYZ01000052">
    <property type="protein sequence ID" value="GEO42865.1"/>
    <property type="molecule type" value="Genomic_DNA"/>
</dbReference>
<dbReference type="AlphaFoldDB" id="A0A512E2B6"/>
<dbReference type="RefSeq" id="WP_044436585.1">
    <property type="nucleotide sequence ID" value="NZ_BJYZ01000052.1"/>
</dbReference>
<reference evidence="3 4" key="1">
    <citation type="submission" date="2019-07" db="EMBL/GenBank/DDBJ databases">
        <title>Whole genome shotgun sequence of Skermanella aerolata NBRC 106429.</title>
        <authorList>
            <person name="Hosoyama A."/>
            <person name="Uohara A."/>
            <person name="Ohji S."/>
            <person name="Ichikawa N."/>
        </authorList>
    </citation>
    <scope>NUCLEOTIDE SEQUENCE [LARGE SCALE GENOMIC DNA]</scope>
    <source>
        <strain evidence="3 4">NBRC 106429</strain>
    </source>
</reference>
<evidence type="ECO:0000313" key="4">
    <source>
        <dbReference type="Proteomes" id="UP000321523"/>
    </source>
</evidence>
<evidence type="ECO:0000256" key="1">
    <source>
        <dbReference type="SAM" id="SignalP"/>
    </source>
</evidence>
<dbReference type="Pfam" id="PF07589">
    <property type="entry name" value="PEP-CTERM"/>
    <property type="match status" value="1"/>
</dbReference>
<evidence type="ECO:0000313" key="3">
    <source>
        <dbReference type="EMBL" id="GEO42865.1"/>
    </source>
</evidence>
<name>A0A512E2B6_9PROT</name>
<feature type="domain" description="Ice-binding protein C-terminal" evidence="2">
    <location>
        <begin position="235"/>
        <end position="259"/>
    </location>
</feature>
<sequence>MKSIINKTLTVAAVGAVMALGMGQAIAAPTPVAGVIVGGPGETTFKFSNLTESFVDSVGDNLFGFGRVTQINDLNEGAFCASGGSCELTYSFRDYTVTTFNPAGAVSTAVFSGGIIDFFLDDSPDSNLATTTGFTDGTPWLSLVGFESTETSGPNAGETGTLFSSGASFNNSDLIRGFGAGNLSITGGAAAEYFGNGNIVTLSSSFQPSPEGWVLPLSGTAELQVTADVTPPTEVPEPATLALLGAGLLGLGAAARSRKQRG</sequence>
<keyword evidence="1" id="KW-0732">Signal</keyword>
<organism evidence="3 4">
    <name type="scientific">Skermanella aerolata</name>
    <dbReference type="NCBI Taxonomy" id="393310"/>
    <lineage>
        <taxon>Bacteria</taxon>
        <taxon>Pseudomonadati</taxon>
        <taxon>Pseudomonadota</taxon>
        <taxon>Alphaproteobacteria</taxon>
        <taxon>Rhodospirillales</taxon>
        <taxon>Azospirillaceae</taxon>
        <taxon>Skermanella</taxon>
    </lineage>
</organism>
<protein>
    <recommendedName>
        <fullName evidence="2">Ice-binding protein C-terminal domain-containing protein</fullName>
    </recommendedName>
</protein>
<gene>
    <name evidence="3" type="ORF">SAE02_70130</name>
</gene>
<comment type="caution">
    <text evidence="3">The sequence shown here is derived from an EMBL/GenBank/DDBJ whole genome shotgun (WGS) entry which is preliminary data.</text>
</comment>
<feature type="chain" id="PRO_5022145091" description="Ice-binding protein C-terminal domain-containing protein" evidence="1">
    <location>
        <begin position="28"/>
        <end position="262"/>
    </location>
</feature>
<keyword evidence="4" id="KW-1185">Reference proteome</keyword>
<dbReference type="InterPro" id="IPR013424">
    <property type="entry name" value="Ice-binding_C"/>
</dbReference>
<feature type="signal peptide" evidence="1">
    <location>
        <begin position="1"/>
        <end position="27"/>
    </location>
</feature>
<evidence type="ECO:0000259" key="2">
    <source>
        <dbReference type="Pfam" id="PF07589"/>
    </source>
</evidence>
<proteinExistence type="predicted"/>